<protein>
    <submittedName>
        <fullName evidence="1">Uncharacterized protein</fullName>
    </submittedName>
</protein>
<accession>A0A8H7MGH7</accession>
<sequence length="85" mass="9441">MVDERLVCARPYNVTDNAVSVYHYTSGNSLALELTIPSAADRLSNDNPSPEQVQVEFHHLVDQVKKSYVSNRGPPDELALAPYLL</sequence>
<evidence type="ECO:0000313" key="1">
    <source>
        <dbReference type="EMBL" id="KAF9694133.1"/>
    </source>
</evidence>
<dbReference type="AlphaFoldDB" id="A0A8H7MGH7"/>
<dbReference type="Proteomes" id="UP000651452">
    <property type="component" value="Unassembled WGS sequence"/>
</dbReference>
<reference evidence="1" key="2">
    <citation type="submission" date="2020-09" db="EMBL/GenBank/DDBJ databases">
        <title>Reference genome assembly for Australian Ascochyta lentis isolate Al4.</title>
        <authorList>
            <person name="Lee R.C."/>
            <person name="Farfan-Caceres L.M."/>
            <person name="Debler J.W."/>
            <person name="Williams A.H."/>
            <person name="Henares B.M."/>
        </authorList>
    </citation>
    <scope>NUCLEOTIDE SEQUENCE</scope>
    <source>
        <strain evidence="1">Al4</strain>
    </source>
</reference>
<evidence type="ECO:0000313" key="2">
    <source>
        <dbReference type="Proteomes" id="UP000651452"/>
    </source>
</evidence>
<reference evidence="1" key="1">
    <citation type="submission" date="2018-12" db="EMBL/GenBank/DDBJ databases">
        <authorList>
            <person name="Syme R.A."/>
            <person name="Farfan-Caceres L."/>
            <person name="Lichtenzveig J."/>
        </authorList>
    </citation>
    <scope>NUCLEOTIDE SEQUENCE</scope>
    <source>
        <strain evidence="1">Al4</strain>
    </source>
</reference>
<name>A0A8H7MGH7_9PLEO</name>
<keyword evidence="2" id="KW-1185">Reference proteome</keyword>
<comment type="caution">
    <text evidence="1">The sequence shown here is derived from an EMBL/GenBank/DDBJ whole genome shotgun (WGS) entry which is preliminary data.</text>
</comment>
<proteinExistence type="predicted"/>
<gene>
    <name evidence="1" type="ORF">EKO04_008076</name>
</gene>
<dbReference type="EMBL" id="RZGK01000014">
    <property type="protein sequence ID" value="KAF9694133.1"/>
    <property type="molecule type" value="Genomic_DNA"/>
</dbReference>
<organism evidence="1 2">
    <name type="scientific">Ascochyta lentis</name>
    <dbReference type="NCBI Taxonomy" id="205686"/>
    <lineage>
        <taxon>Eukaryota</taxon>
        <taxon>Fungi</taxon>
        <taxon>Dikarya</taxon>
        <taxon>Ascomycota</taxon>
        <taxon>Pezizomycotina</taxon>
        <taxon>Dothideomycetes</taxon>
        <taxon>Pleosporomycetidae</taxon>
        <taxon>Pleosporales</taxon>
        <taxon>Pleosporineae</taxon>
        <taxon>Didymellaceae</taxon>
        <taxon>Ascochyta</taxon>
    </lineage>
</organism>
<dbReference type="OrthoDB" id="2548233at2759"/>